<dbReference type="EMBL" id="JAGKHQ010000012">
    <property type="protein sequence ID" value="KAG7503382.1"/>
    <property type="molecule type" value="Genomic_DNA"/>
</dbReference>
<evidence type="ECO:0000313" key="3">
    <source>
        <dbReference type="Proteomes" id="UP000693946"/>
    </source>
</evidence>
<comment type="caution">
    <text evidence="2">The sequence shown here is derived from an EMBL/GenBank/DDBJ whole genome shotgun (WGS) entry which is preliminary data.</text>
</comment>
<dbReference type="AlphaFoldDB" id="A0AAV6RGD8"/>
<evidence type="ECO:0000259" key="1">
    <source>
        <dbReference type="Pfam" id="PF13843"/>
    </source>
</evidence>
<proteinExistence type="predicted"/>
<keyword evidence="3" id="KW-1185">Reference proteome</keyword>
<name>A0AAV6RGD8_SOLSE</name>
<dbReference type="PANTHER" id="PTHR47272">
    <property type="entry name" value="DDE_TNP_1_7 DOMAIN-CONTAINING PROTEIN"/>
    <property type="match status" value="1"/>
</dbReference>
<dbReference type="InterPro" id="IPR029526">
    <property type="entry name" value="PGBD"/>
</dbReference>
<sequence length="216" mass="24935">MRRDRFFKLRSHLKVVIDNDVPEDRKTDKFWKYVPLKPKPVGMKNFVLASTDGIVLDFEVYQGSKALASQVPDIEGLGLGALVLRRLTETVHPGTKVYCDRFFATISAVECMLEKQVYLSGTVMKNRVPKAMQQLPSEKIMKQQGREQAEDICQRWSKKEKHYMTDRQPGIVREYNAKMGGVDLSDRMLSLLCHTKSLDRKQCKSTYCETDLHRCK</sequence>
<dbReference type="Proteomes" id="UP000693946">
    <property type="component" value="Linkage Group LG2"/>
</dbReference>
<protein>
    <recommendedName>
        <fullName evidence="1">PiggyBac transposable element-derived protein domain-containing protein</fullName>
    </recommendedName>
</protein>
<evidence type="ECO:0000313" key="2">
    <source>
        <dbReference type="EMBL" id="KAG7503382.1"/>
    </source>
</evidence>
<feature type="domain" description="PiggyBac transposable element-derived protein" evidence="1">
    <location>
        <begin position="14"/>
        <end position="190"/>
    </location>
</feature>
<accession>A0AAV6RGD8</accession>
<dbReference type="PANTHER" id="PTHR47272:SF2">
    <property type="entry name" value="PIGGYBAC TRANSPOSABLE ELEMENT-DERIVED PROTEIN 3-LIKE"/>
    <property type="match status" value="1"/>
</dbReference>
<organism evidence="2 3">
    <name type="scientific">Solea senegalensis</name>
    <name type="common">Senegalese sole</name>
    <dbReference type="NCBI Taxonomy" id="28829"/>
    <lineage>
        <taxon>Eukaryota</taxon>
        <taxon>Metazoa</taxon>
        <taxon>Chordata</taxon>
        <taxon>Craniata</taxon>
        <taxon>Vertebrata</taxon>
        <taxon>Euteleostomi</taxon>
        <taxon>Actinopterygii</taxon>
        <taxon>Neopterygii</taxon>
        <taxon>Teleostei</taxon>
        <taxon>Neoteleostei</taxon>
        <taxon>Acanthomorphata</taxon>
        <taxon>Carangaria</taxon>
        <taxon>Pleuronectiformes</taxon>
        <taxon>Pleuronectoidei</taxon>
        <taxon>Soleidae</taxon>
        <taxon>Solea</taxon>
    </lineage>
</organism>
<gene>
    <name evidence="2" type="ORF">JOB18_037551</name>
</gene>
<reference evidence="2 3" key="1">
    <citation type="journal article" date="2021" name="Sci. Rep.">
        <title>Chromosome anchoring in Senegalese sole (Solea senegalensis) reveals sex-associated markers and genome rearrangements in flatfish.</title>
        <authorList>
            <person name="Guerrero-Cozar I."/>
            <person name="Gomez-Garrido J."/>
            <person name="Berbel C."/>
            <person name="Martinez-Blanch J.F."/>
            <person name="Alioto T."/>
            <person name="Claros M.G."/>
            <person name="Gagnaire P.A."/>
            <person name="Manchado M."/>
        </authorList>
    </citation>
    <scope>NUCLEOTIDE SEQUENCE [LARGE SCALE GENOMIC DNA]</scope>
    <source>
        <strain evidence="2">Sse05_10M</strain>
    </source>
</reference>
<dbReference type="Pfam" id="PF13843">
    <property type="entry name" value="DDE_Tnp_1_7"/>
    <property type="match status" value="1"/>
</dbReference>